<evidence type="ECO:0000313" key="3">
    <source>
        <dbReference type="Proteomes" id="UP000326241"/>
    </source>
</evidence>
<name>A0A5E6X178_PSEFL</name>
<feature type="transmembrane region" description="Helical" evidence="1">
    <location>
        <begin position="128"/>
        <end position="152"/>
    </location>
</feature>
<feature type="transmembrane region" description="Helical" evidence="1">
    <location>
        <begin position="36"/>
        <end position="55"/>
    </location>
</feature>
<evidence type="ECO:0000313" key="2">
    <source>
        <dbReference type="EMBL" id="VVN34903.1"/>
    </source>
</evidence>
<dbReference type="AlphaFoldDB" id="A0A5E6X178"/>
<evidence type="ECO:0000256" key="1">
    <source>
        <dbReference type="SAM" id="Phobius"/>
    </source>
</evidence>
<feature type="transmembrane region" description="Helical" evidence="1">
    <location>
        <begin position="88"/>
        <end position="108"/>
    </location>
</feature>
<keyword evidence="1" id="KW-0812">Transmembrane</keyword>
<reference evidence="2 3" key="1">
    <citation type="submission" date="2019-09" db="EMBL/GenBank/DDBJ databases">
        <authorList>
            <person name="Chandra G."/>
            <person name="Truman W A."/>
        </authorList>
    </citation>
    <scope>NUCLEOTIDE SEQUENCE [LARGE SCALE GENOMIC DNA]</scope>
    <source>
        <strain evidence="2">PS624</strain>
    </source>
</reference>
<keyword evidence="1" id="KW-0472">Membrane</keyword>
<protein>
    <submittedName>
        <fullName evidence="2">Uncharacterized protein</fullName>
    </submittedName>
</protein>
<sequence length="164" mass="18067">MARLLFVFMTSFILCYLVLWGTTGSSSPLFSNVNPVLFVLGALFGALSLAFFNYVEGVMKDVPKKLKQQKPAAYATVINALTDLKSEVIGNVILVVVFLMVAFVVGAIGEMEFMQKLEPVKCWAWVALSVRGACLFSVLIVMFVQVAGFMTANRLRAEISMYSE</sequence>
<proteinExistence type="predicted"/>
<accession>A0A5E6X178</accession>
<dbReference type="Proteomes" id="UP000326241">
    <property type="component" value="Unassembled WGS sequence"/>
</dbReference>
<gene>
    <name evidence="2" type="ORF">PS624_05053</name>
</gene>
<organism evidence="2 3">
    <name type="scientific">Pseudomonas fluorescens</name>
    <dbReference type="NCBI Taxonomy" id="294"/>
    <lineage>
        <taxon>Bacteria</taxon>
        <taxon>Pseudomonadati</taxon>
        <taxon>Pseudomonadota</taxon>
        <taxon>Gammaproteobacteria</taxon>
        <taxon>Pseudomonadales</taxon>
        <taxon>Pseudomonadaceae</taxon>
        <taxon>Pseudomonas</taxon>
    </lineage>
</organism>
<keyword evidence="1" id="KW-1133">Transmembrane helix</keyword>
<dbReference type="EMBL" id="CABVGZ010000077">
    <property type="protein sequence ID" value="VVN34903.1"/>
    <property type="molecule type" value="Genomic_DNA"/>
</dbReference>
<dbReference type="RefSeq" id="WP_150776238.1">
    <property type="nucleotide sequence ID" value="NZ_CABVGZ010000077.1"/>
</dbReference>